<name>A0A8H8SXB5_9AGAM</name>
<reference evidence="1" key="1">
    <citation type="submission" date="2020-05" db="EMBL/GenBank/DDBJ databases">
        <title>Evolutionary and genomic comparisons of hybrid uninucleate and nonhybrid Rhizoctonia fungi.</title>
        <authorList>
            <person name="Li C."/>
            <person name="Chen X."/>
        </authorList>
    </citation>
    <scope>NUCLEOTIDE SEQUENCE</scope>
    <source>
        <strain evidence="1">AG-1 IA</strain>
    </source>
</reference>
<gene>
    <name evidence="1" type="ORF">RhiXN_06343</name>
</gene>
<dbReference type="KEGG" id="rsx:RhiXN_06343"/>
<dbReference type="PANTHER" id="PTHR11799:SF12">
    <property type="entry name" value="PARAOXONASE-RELATED"/>
    <property type="match status" value="1"/>
</dbReference>
<dbReference type="PANTHER" id="PTHR11799">
    <property type="entry name" value="PARAOXONASE"/>
    <property type="match status" value="1"/>
</dbReference>
<accession>A0A8H8SXB5</accession>
<dbReference type="InterPro" id="IPR011042">
    <property type="entry name" value="6-blade_b-propeller_TolB-like"/>
</dbReference>
<evidence type="ECO:0000313" key="1">
    <source>
        <dbReference type="EMBL" id="QRW21354.1"/>
    </source>
</evidence>
<dbReference type="AlphaFoldDB" id="A0A8H8SXB5"/>
<dbReference type="EMBL" id="CP059664">
    <property type="protein sequence ID" value="QRW21354.1"/>
    <property type="molecule type" value="Genomic_DNA"/>
</dbReference>
<dbReference type="InterPro" id="IPR051288">
    <property type="entry name" value="Serum_paraoxonase/arylesterase"/>
</dbReference>
<sequence length="271" mass="29616">MARTWLYGGASLVVLSAALFQVYVRSPVLKAHGVYRKIHPINHDNCQSIPELQACEKITILSSGIMYLACAGTIASRIAWTPAMDALNATAVLTRSTADYLATYDTSTGTITKLDVRGLSDPRGLNLHGMDVVPDKIDPAMLWIYLVNHRPEPESPYKGADSVIEMLKTRVGTDYVEWVQTVEDARVIVTPNDIVGANNGQEFWFTNDNGAKVGIRRYIDAMFLLDTTNHGSSDAGLQDPPAKPSLIDLVGSMGAQAQEQSDTLQMYMHAS</sequence>
<dbReference type="RefSeq" id="XP_043181591.1">
    <property type="nucleotide sequence ID" value="XM_043326159.1"/>
</dbReference>
<organism evidence="1 2">
    <name type="scientific">Rhizoctonia solani</name>
    <dbReference type="NCBI Taxonomy" id="456999"/>
    <lineage>
        <taxon>Eukaryota</taxon>
        <taxon>Fungi</taxon>
        <taxon>Dikarya</taxon>
        <taxon>Basidiomycota</taxon>
        <taxon>Agaricomycotina</taxon>
        <taxon>Agaricomycetes</taxon>
        <taxon>Cantharellales</taxon>
        <taxon>Ceratobasidiaceae</taxon>
        <taxon>Rhizoctonia</taxon>
    </lineage>
</organism>
<proteinExistence type="predicted"/>
<dbReference type="Gene3D" id="2.120.10.30">
    <property type="entry name" value="TolB, C-terminal domain"/>
    <property type="match status" value="1"/>
</dbReference>
<evidence type="ECO:0000313" key="2">
    <source>
        <dbReference type="Proteomes" id="UP000650533"/>
    </source>
</evidence>
<dbReference type="GeneID" id="67028622"/>
<dbReference type="Proteomes" id="UP000650533">
    <property type="component" value="Chromosome 7"/>
</dbReference>
<protein>
    <submittedName>
        <fullName evidence="1">Urea active transporter 1</fullName>
    </submittedName>
</protein>